<dbReference type="AlphaFoldDB" id="A0A3L6S583"/>
<organism evidence="2 3">
    <name type="scientific">Panicum miliaceum</name>
    <name type="common">Proso millet</name>
    <name type="synonym">Broomcorn millet</name>
    <dbReference type="NCBI Taxonomy" id="4540"/>
    <lineage>
        <taxon>Eukaryota</taxon>
        <taxon>Viridiplantae</taxon>
        <taxon>Streptophyta</taxon>
        <taxon>Embryophyta</taxon>
        <taxon>Tracheophyta</taxon>
        <taxon>Spermatophyta</taxon>
        <taxon>Magnoliopsida</taxon>
        <taxon>Liliopsida</taxon>
        <taxon>Poales</taxon>
        <taxon>Poaceae</taxon>
        <taxon>PACMAD clade</taxon>
        <taxon>Panicoideae</taxon>
        <taxon>Panicodae</taxon>
        <taxon>Paniceae</taxon>
        <taxon>Panicinae</taxon>
        <taxon>Panicum</taxon>
        <taxon>Panicum sect. Panicum</taxon>
    </lineage>
</organism>
<comment type="caution">
    <text evidence="2">The sequence shown here is derived from an EMBL/GenBank/DDBJ whole genome shotgun (WGS) entry which is preliminary data.</text>
</comment>
<name>A0A3L6S583_PANMI</name>
<accession>A0A3L6S583</accession>
<evidence type="ECO:0000256" key="1">
    <source>
        <dbReference type="SAM" id="MobiDB-lite"/>
    </source>
</evidence>
<feature type="compositionally biased region" description="Gly residues" evidence="1">
    <location>
        <begin position="73"/>
        <end position="84"/>
    </location>
</feature>
<evidence type="ECO:0000313" key="2">
    <source>
        <dbReference type="EMBL" id="RLN16091.1"/>
    </source>
</evidence>
<feature type="compositionally biased region" description="Low complexity" evidence="1">
    <location>
        <begin position="1"/>
        <end position="26"/>
    </location>
</feature>
<reference evidence="3" key="1">
    <citation type="journal article" date="2019" name="Nat. Commun.">
        <title>The genome of broomcorn millet.</title>
        <authorList>
            <person name="Zou C."/>
            <person name="Miki D."/>
            <person name="Li D."/>
            <person name="Tang Q."/>
            <person name="Xiao L."/>
            <person name="Rajput S."/>
            <person name="Deng P."/>
            <person name="Jia W."/>
            <person name="Huang R."/>
            <person name="Zhang M."/>
            <person name="Sun Y."/>
            <person name="Hu J."/>
            <person name="Fu X."/>
            <person name="Schnable P.S."/>
            <person name="Li F."/>
            <person name="Zhang H."/>
            <person name="Feng B."/>
            <person name="Zhu X."/>
            <person name="Liu R."/>
            <person name="Schnable J.C."/>
            <person name="Zhu J.-K."/>
            <person name="Zhang H."/>
        </authorList>
    </citation>
    <scope>NUCLEOTIDE SEQUENCE [LARGE SCALE GENOMIC DNA]</scope>
</reference>
<feature type="region of interest" description="Disordered" evidence="1">
    <location>
        <begin position="1"/>
        <end position="84"/>
    </location>
</feature>
<evidence type="ECO:0000313" key="3">
    <source>
        <dbReference type="Proteomes" id="UP000275267"/>
    </source>
</evidence>
<sequence length="186" mass="19038">MKLASSSTSPTHVSPSPSPARTAAGRTPPPPQPRRLLRGLTEARQPQGRRRRGVPRLPTLFPSSSRSRSSFVGDGGGNAGVGSGGWRLPMAGARRLPARLPVAGARRLVARLWRRPVADGLQHTCLPRHATAVVAAGQPGARSGSPRRVVGNGGARLSPGSPLLVGHGGGALPDPGVPYHGGGGGW</sequence>
<dbReference type="Proteomes" id="UP000275267">
    <property type="component" value="Unassembled WGS sequence"/>
</dbReference>
<dbReference type="EMBL" id="PQIB02000005">
    <property type="protein sequence ID" value="RLN16091.1"/>
    <property type="molecule type" value="Genomic_DNA"/>
</dbReference>
<gene>
    <name evidence="2" type="ORF">C2845_PM02G18050</name>
</gene>
<keyword evidence="3" id="KW-1185">Reference proteome</keyword>
<protein>
    <submittedName>
        <fullName evidence="2">Uncharacterized protein</fullName>
    </submittedName>
</protein>
<proteinExistence type="predicted"/>